<proteinExistence type="predicted"/>
<evidence type="ECO:0000313" key="3">
    <source>
        <dbReference type="Proteomes" id="UP000054190"/>
    </source>
</evidence>
<feature type="non-terminal residue" evidence="2">
    <location>
        <position position="1"/>
    </location>
</feature>
<gene>
    <name evidence="2" type="ORF">N341_12062</name>
</gene>
<keyword evidence="3" id="KW-1185">Reference proteome</keyword>
<dbReference type="InterPro" id="IPR037878">
    <property type="entry name" value="SPACA1"/>
</dbReference>
<dbReference type="PANTHER" id="PTHR47223">
    <property type="entry name" value="SPERM ACROSOME MEMBRANE-ASSOCIATED PROTEIN 1"/>
    <property type="match status" value="1"/>
</dbReference>
<accession>A0A093EKI5</accession>
<evidence type="ECO:0000256" key="1">
    <source>
        <dbReference type="SAM" id="Phobius"/>
    </source>
</evidence>
<protein>
    <submittedName>
        <fullName evidence="2">Sperm acrosome membrane-associated protein 1</fullName>
    </submittedName>
</protein>
<dbReference type="GO" id="GO:0002080">
    <property type="term" value="C:acrosomal membrane"/>
    <property type="evidence" value="ECO:0007669"/>
    <property type="project" value="InterPro"/>
</dbReference>
<evidence type="ECO:0000313" key="2">
    <source>
        <dbReference type="EMBL" id="KFV42971.1"/>
    </source>
</evidence>
<dbReference type="PANTHER" id="PTHR47223:SF1">
    <property type="entry name" value="SPERM ACROSOME MEMBRANE-ASSOCIATED PROTEIN 1"/>
    <property type="match status" value="1"/>
</dbReference>
<reference evidence="2 3" key="1">
    <citation type="submission" date="2014-04" db="EMBL/GenBank/DDBJ databases">
        <title>Genome evolution of avian class.</title>
        <authorList>
            <person name="Zhang G."/>
            <person name="Li C."/>
        </authorList>
    </citation>
    <scope>NUCLEOTIDE SEQUENCE [LARGE SCALE GENOMIC DNA]</scope>
    <source>
        <strain evidence="2">BGI_N341</strain>
    </source>
</reference>
<dbReference type="GO" id="GO:0001675">
    <property type="term" value="P:acrosome assembly"/>
    <property type="evidence" value="ECO:0007669"/>
    <property type="project" value="TreeGrafter"/>
</dbReference>
<organism evidence="2 3">
    <name type="scientific">Tyto alba</name>
    <name type="common">Barn owl</name>
    <dbReference type="NCBI Taxonomy" id="56313"/>
    <lineage>
        <taxon>Eukaryota</taxon>
        <taxon>Metazoa</taxon>
        <taxon>Chordata</taxon>
        <taxon>Craniata</taxon>
        <taxon>Vertebrata</taxon>
        <taxon>Euteleostomi</taxon>
        <taxon>Archelosauria</taxon>
        <taxon>Archosauria</taxon>
        <taxon>Dinosauria</taxon>
        <taxon>Saurischia</taxon>
        <taxon>Theropoda</taxon>
        <taxon>Coelurosauria</taxon>
        <taxon>Aves</taxon>
        <taxon>Neognathae</taxon>
        <taxon>Neoaves</taxon>
        <taxon>Telluraves</taxon>
        <taxon>Strigiformes</taxon>
        <taxon>Tytonidae</taxon>
        <taxon>Tyto</taxon>
    </lineage>
</organism>
<name>A0A093EKI5_TYTAL</name>
<dbReference type="EMBL" id="KK369849">
    <property type="protein sequence ID" value="KFV42971.1"/>
    <property type="molecule type" value="Genomic_DNA"/>
</dbReference>
<keyword evidence="1" id="KW-0472">Membrane</keyword>
<dbReference type="Proteomes" id="UP000054190">
    <property type="component" value="Unassembled WGS sequence"/>
</dbReference>
<feature type="transmembrane region" description="Helical" evidence="1">
    <location>
        <begin position="65"/>
        <end position="91"/>
    </location>
</feature>
<sequence length="93" mass="10686">VLPNDSAVMKVFRDTYSVTFQCETQENGNIIASVKYTVYATTEMQTKQSRRIEIGQSRRTMTDAILVFCLVMGIILTVCMILVMIFMILHWQV</sequence>
<dbReference type="AlphaFoldDB" id="A0A093EKI5"/>
<keyword evidence="1" id="KW-0812">Transmembrane</keyword>
<feature type="non-terminal residue" evidence="2">
    <location>
        <position position="93"/>
    </location>
</feature>
<keyword evidence="1" id="KW-1133">Transmembrane helix</keyword>